<keyword evidence="3" id="KW-1185">Reference proteome</keyword>
<dbReference type="STRING" id="1271860.SAMN05216174_12094"/>
<reference evidence="3" key="1">
    <citation type="submission" date="2016-10" db="EMBL/GenBank/DDBJ databases">
        <authorList>
            <person name="Varghese N."/>
            <person name="Submissions S."/>
        </authorList>
    </citation>
    <scope>NUCLEOTIDE SEQUENCE [LARGE SCALE GENOMIC DNA]</scope>
    <source>
        <strain evidence="3">IBRC-M 10403</strain>
    </source>
</reference>
<accession>A0A1G6Y9C6</accession>
<feature type="compositionally biased region" description="Acidic residues" evidence="1">
    <location>
        <begin position="21"/>
        <end position="32"/>
    </location>
</feature>
<dbReference type="Proteomes" id="UP000199501">
    <property type="component" value="Unassembled WGS sequence"/>
</dbReference>
<evidence type="ECO:0000313" key="2">
    <source>
        <dbReference type="EMBL" id="SDD86851.1"/>
    </source>
</evidence>
<evidence type="ECO:0000313" key="3">
    <source>
        <dbReference type="Proteomes" id="UP000199501"/>
    </source>
</evidence>
<proteinExistence type="predicted"/>
<dbReference type="AlphaFoldDB" id="A0A1G6Y9C6"/>
<sequence>MSIGDFPDVIVDDNTPPVPEDVSDFAAAEDDDPQAHMSDQEVG</sequence>
<evidence type="ECO:0000256" key="1">
    <source>
        <dbReference type="SAM" id="MobiDB-lite"/>
    </source>
</evidence>
<gene>
    <name evidence="2" type="ORF">SAMN05216174_12094</name>
</gene>
<dbReference type="RefSeq" id="WP_267463954.1">
    <property type="nucleotide sequence ID" value="NZ_FMZZ01000020.1"/>
</dbReference>
<name>A0A1G6Y9C6_9PSEU</name>
<dbReference type="EMBL" id="FMZZ01000020">
    <property type="protein sequence ID" value="SDD86851.1"/>
    <property type="molecule type" value="Genomic_DNA"/>
</dbReference>
<organism evidence="2 3">
    <name type="scientific">Actinokineospora iranica</name>
    <dbReference type="NCBI Taxonomy" id="1271860"/>
    <lineage>
        <taxon>Bacteria</taxon>
        <taxon>Bacillati</taxon>
        <taxon>Actinomycetota</taxon>
        <taxon>Actinomycetes</taxon>
        <taxon>Pseudonocardiales</taxon>
        <taxon>Pseudonocardiaceae</taxon>
        <taxon>Actinokineospora</taxon>
    </lineage>
</organism>
<protein>
    <submittedName>
        <fullName evidence="2">Uncharacterized protein</fullName>
    </submittedName>
</protein>
<feature type="region of interest" description="Disordered" evidence="1">
    <location>
        <begin position="1"/>
        <end position="43"/>
    </location>
</feature>